<dbReference type="EMBL" id="JAQJZL010000015">
    <property type="protein sequence ID" value="KAJ6027879.1"/>
    <property type="molecule type" value="Genomic_DNA"/>
</dbReference>
<evidence type="ECO:0000313" key="2">
    <source>
        <dbReference type="Proteomes" id="UP001219568"/>
    </source>
</evidence>
<dbReference type="Proteomes" id="UP001219568">
    <property type="component" value="Unassembled WGS sequence"/>
</dbReference>
<protein>
    <submittedName>
        <fullName evidence="1">Uncharacterized protein</fullName>
    </submittedName>
</protein>
<reference evidence="1" key="1">
    <citation type="journal article" date="2023" name="IMA Fungus">
        <title>Comparative genomic study of the Penicillium genus elucidates a diverse pangenome and 15 lateral gene transfer events.</title>
        <authorList>
            <person name="Petersen C."/>
            <person name="Sorensen T."/>
            <person name="Nielsen M.R."/>
            <person name="Sondergaard T.E."/>
            <person name="Sorensen J.L."/>
            <person name="Fitzpatrick D.A."/>
            <person name="Frisvad J.C."/>
            <person name="Nielsen K.L."/>
        </authorList>
    </citation>
    <scope>NUCLEOTIDE SEQUENCE</scope>
    <source>
        <strain evidence="1">IBT 15450</strain>
    </source>
</reference>
<name>A0AAD6I2S6_PENCN</name>
<gene>
    <name evidence="1" type="ORF">N7460_012696</name>
</gene>
<reference evidence="1" key="2">
    <citation type="submission" date="2023-01" db="EMBL/GenBank/DDBJ databases">
        <authorList>
            <person name="Petersen C."/>
        </authorList>
    </citation>
    <scope>NUCLEOTIDE SEQUENCE</scope>
    <source>
        <strain evidence="1">IBT 15450</strain>
    </source>
</reference>
<sequence length="100" mass="10915">MSLKFEANKTCAERQGKYINSTNLSALWKEYGELSGASAVVLLAHSIGAMMATITAGSYTGTEGYSLAGLITSGIGTETSLTHIRKFYELHRARRQPWEL</sequence>
<organism evidence="1 2">
    <name type="scientific">Penicillium canescens</name>
    <dbReference type="NCBI Taxonomy" id="5083"/>
    <lineage>
        <taxon>Eukaryota</taxon>
        <taxon>Fungi</taxon>
        <taxon>Dikarya</taxon>
        <taxon>Ascomycota</taxon>
        <taxon>Pezizomycotina</taxon>
        <taxon>Eurotiomycetes</taxon>
        <taxon>Eurotiomycetidae</taxon>
        <taxon>Eurotiales</taxon>
        <taxon>Aspergillaceae</taxon>
        <taxon>Penicillium</taxon>
    </lineage>
</organism>
<comment type="caution">
    <text evidence="1">The sequence shown here is derived from an EMBL/GenBank/DDBJ whole genome shotgun (WGS) entry which is preliminary data.</text>
</comment>
<keyword evidence="2" id="KW-1185">Reference proteome</keyword>
<dbReference type="AlphaFoldDB" id="A0AAD6I2S6"/>
<evidence type="ECO:0000313" key="1">
    <source>
        <dbReference type="EMBL" id="KAJ6027879.1"/>
    </source>
</evidence>
<accession>A0AAD6I2S6</accession>
<proteinExistence type="predicted"/>